<feature type="chain" id="PRO_5028006902" evidence="1">
    <location>
        <begin position="27"/>
        <end position="160"/>
    </location>
</feature>
<dbReference type="AlphaFoldDB" id="A0A6S6LWV7"/>
<dbReference type="RefSeq" id="WP_185244655.1">
    <property type="nucleotide sequence ID" value="NZ_AP023213.1"/>
</dbReference>
<accession>A0A6S6LWV7</accession>
<dbReference type="KEGG" id="gbn:GEOBRER4_12020"/>
<organism evidence="2 3">
    <name type="scientific">Citrifermentans bremense</name>
    <dbReference type="NCBI Taxonomy" id="60035"/>
    <lineage>
        <taxon>Bacteria</taxon>
        <taxon>Pseudomonadati</taxon>
        <taxon>Thermodesulfobacteriota</taxon>
        <taxon>Desulfuromonadia</taxon>
        <taxon>Geobacterales</taxon>
        <taxon>Geobacteraceae</taxon>
        <taxon>Citrifermentans</taxon>
    </lineage>
</organism>
<reference evidence="2 3" key="1">
    <citation type="submission" date="2020-06" db="EMBL/GenBank/DDBJ databases">
        <title>Interaction of electrochemicaly active bacteria, Geobacter bremensis R4 on different carbon anode.</title>
        <authorList>
            <person name="Meng L."/>
            <person name="Yoshida N."/>
        </authorList>
    </citation>
    <scope>NUCLEOTIDE SEQUENCE [LARGE SCALE GENOMIC DNA]</scope>
    <source>
        <strain evidence="2 3">R4</strain>
    </source>
</reference>
<dbReference type="Proteomes" id="UP000515472">
    <property type="component" value="Chromosome"/>
</dbReference>
<gene>
    <name evidence="2" type="ORF">GEOBRER4_12020</name>
</gene>
<keyword evidence="3" id="KW-1185">Reference proteome</keyword>
<name>A0A6S6LWV7_9BACT</name>
<sequence length="160" mass="17407">MRMFSLTRPMMLPALLLLFWTGTAEAASGQKRLLLFAKDPATWSIVKGGAHGTMSYREASGAFTLTASGLAPRSPYALVRYQEAQSRGEILGRGASDTEGKLALQGIWHTWVGKFWVVSGEDVAGAPGSAASPRAWRPERYLFEEKPLGVPCVCHEPEEP</sequence>
<keyword evidence="1" id="KW-0732">Signal</keyword>
<evidence type="ECO:0000256" key="1">
    <source>
        <dbReference type="SAM" id="SignalP"/>
    </source>
</evidence>
<proteinExistence type="predicted"/>
<protein>
    <submittedName>
        <fullName evidence="2">Uncharacterized protein</fullName>
    </submittedName>
</protein>
<evidence type="ECO:0000313" key="3">
    <source>
        <dbReference type="Proteomes" id="UP000515472"/>
    </source>
</evidence>
<dbReference type="EMBL" id="AP023213">
    <property type="protein sequence ID" value="BCG46452.1"/>
    <property type="molecule type" value="Genomic_DNA"/>
</dbReference>
<feature type="signal peptide" evidence="1">
    <location>
        <begin position="1"/>
        <end position="26"/>
    </location>
</feature>
<evidence type="ECO:0000313" key="2">
    <source>
        <dbReference type="EMBL" id="BCG46452.1"/>
    </source>
</evidence>